<name>A0A6A0A1R9_HAELA</name>
<evidence type="ECO:0000313" key="2">
    <source>
        <dbReference type="Proteomes" id="UP000485058"/>
    </source>
</evidence>
<dbReference type="EMBL" id="BLLF01002861">
    <property type="protein sequence ID" value="GFH25604.1"/>
    <property type="molecule type" value="Genomic_DNA"/>
</dbReference>
<dbReference type="Proteomes" id="UP000485058">
    <property type="component" value="Unassembled WGS sequence"/>
</dbReference>
<sequence>MPVKVLWPQDAAWYLGTVTGWEGEHSWQHKVEYEDGDSELLLLACEKVQCPADLLACAPPPTATQLFALAQ</sequence>
<dbReference type="AlphaFoldDB" id="A0A6A0A1R9"/>
<reference evidence="1 2" key="1">
    <citation type="submission" date="2020-02" db="EMBL/GenBank/DDBJ databases">
        <title>Draft genome sequence of Haematococcus lacustris strain NIES-144.</title>
        <authorList>
            <person name="Morimoto D."/>
            <person name="Nakagawa S."/>
            <person name="Yoshida T."/>
            <person name="Sawayama S."/>
        </authorList>
    </citation>
    <scope>NUCLEOTIDE SEQUENCE [LARGE SCALE GENOMIC DNA]</scope>
    <source>
        <strain evidence="1 2">NIES-144</strain>
    </source>
</reference>
<proteinExistence type="predicted"/>
<gene>
    <name evidence="1" type="ORF">HaLaN_23592</name>
</gene>
<organism evidence="1 2">
    <name type="scientific">Haematococcus lacustris</name>
    <name type="common">Green alga</name>
    <name type="synonym">Haematococcus pluvialis</name>
    <dbReference type="NCBI Taxonomy" id="44745"/>
    <lineage>
        <taxon>Eukaryota</taxon>
        <taxon>Viridiplantae</taxon>
        <taxon>Chlorophyta</taxon>
        <taxon>core chlorophytes</taxon>
        <taxon>Chlorophyceae</taxon>
        <taxon>CS clade</taxon>
        <taxon>Chlamydomonadales</taxon>
        <taxon>Haematococcaceae</taxon>
        <taxon>Haematococcus</taxon>
    </lineage>
</organism>
<keyword evidence="2" id="KW-1185">Reference proteome</keyword>
<dbReference type="Gene3D" id="2.30.30.140">
    <property type="match status" value="1"/>
</dbReference>
<evidence type="ECO:0000313" key="1">
    <source>
        <dbReference type="EMBL" id="GFH25604.1"/>
    </source>
</evidence>
<accession>A0A6A0A1R9</accession>
<dbReference type="CDD" id="cd20404">
    <property type="entry name" value="Tudor_Agenet_AtEML-like"/>
    <property type="match status" value="1"/>
</dbReference>
<comment type="caution">
    <text evidence="1">The sequence shown here is derived from an EMBL/GenBank/DDBJ whole genome shotgun (WGS) entry which is preliminary data.</text>
</comment>
<protein>
    <submittedName>
        <fullName evidence="1">PWWP domain-containing protein</fullName>
    </submittedName>
</protein>